<dbReference type="Pfam" id="PF13432">
    <property type="entry name" value="TPR_16"/>
    <property type="match status" value="1"/>
</dbReference>
<protein>
    <submittedName>
        <fullName evidence="4">Tfp pilus assembly protein PilF</fullName>
    </submittedName>
</protein>
<evidence type="ECO:0000313" key="4">
    <source>
        <dbReference type="EMBL" id="SIQ84872.1"/>
    </source>
</evidence>
<proteinExistence type="predicted"/>
<dbReference type="PROSITE" id="PS50005">
    <property type="entry name" value="TPR"/>
    <property type="match status" value="2"/>
</dbReference>
<name>A0A1N6W4E8_9SPIO</name>
<evidence type="ECO:0000256" key="3">
    <source>
        <dbReference type="PROSITE-ProRule" id="PRU00339"/>
    </source>
</evidence>
<dbReference type="OrthoDB" id="9766710at2"/>
<dbReference type="InterPro" id="IPR011990">
    <property type="entry name" value="TPR-like_helical_dom_sf"/>
</dbReference>
<reference evidence="4 5" key="1">
    <citation type="submission" date="2017-01" db="EMBL/GenBank/DDBJ databases">
        <authorList>
            <person name="Mah S.A."/>
            <person name="Swanson W.J."/>
            <person name="Moy G.W."/>
            <person name="Vacquier V.D."/>
        </authorList>
    </citation>
    <scope>NUCLEOTIDE SEQUENCE [LARGE SCALE GENOMIC DNA]</scope>
    <source>
        <strain evidence="4 5">ASpG1</strain>
    </source>
</reference>
<dbReference type="Proteomes" id="UP000186400">
    <property type="component" value="Unassembled WGS sequence"/>
</dbReference>
<dbReference type="PANTHER" id="PTHR12558">
    <property type="entry name" value="CELL DIVISION CYCLE 16,23,27"/>
    <property type="match status" value="1"/>
</dbReference>
<feature type="repeat" description="TPR" evidence="3">
    <location>
        <begin position="102"/>
        <end position="135"/>
    </location>
</feature>
<dbReference type="EMBL" id="FTMS01000016">
    <property type="protein sequence ID" value="SIQ84872.1"/>
    <property type="molecule type" value="Genomic_DNA"/>
</dbReference>
<dbReference type="InterPro" id="IPR013105">
    <property type="entry name" value="TPR_2"/>
</dbReference>
<dbReference type="Pfam" id="PF07719">
    <property type="entry name" value="TPR_2"/>
    <property type="match status" value="1"/>
</dbReference>
<organism evidence="4 5">
    <name type="scientific">Alkalispirochaeta americana</name>
    <dbReference type="NCBI Taxonomy" id="159291"/>
    <lineage>
        <taxon>Bacteria</taxon>
        <taxon>Pseudomonadati</taxon>
        <taxon>Spirochaetota</taxon>
        <taxon>Spirochaetia</taxon>
        <taxon>Spirochaetales</taxon>
        <taxon>Spirochaetaceae</taxon>
        <taxon>Alkalispirochaeta</taxon>
    </lineage>
</organism>
<evidence type="ECO:0000313" key="5">
    <source>
        <dbReference type="Proteomes" id="UP000186400"/>
    </source>
</evidence>
<dbReference type="STRING" id="159291.SAMN05920897_11677"/>
<evidence type="ECO:0000256" key="2">
    <source>
        <dbReference type="ARBA" id="ARBA00022803"/>
    </source>
</evidence>
<sequence length="222" mass="25349">MNEGIRLYQQGKYRAALDHFLEIAVEPAQESLLSYYLGLCYTHLGKYDEALLYLEQVVGSDIGFLHIYQARMIMGYAYAVTGRYRLAEFELNRLLEDGYESAKVYAALAYAIYAQGKTAPAIAHLEKALRIDPENANALNSLGFILAENNIQIETAREYCLRALQRYPENPAYLDSLAMVYRRSGNLQQAKELYERAVRLSRGMREIVDHYKDLLRSAGVKI</sequence>
<feature type="repeat" description="TPR" evidence="3">
    <location>
        <begin position="171"/>
        <end position="204"/>
    </location>
</feature>
<dbReference type="InterPro" id="IPR019734">
    <property type="entry name" value="TPR_rpt"/>
</dbReference>
<dbReference type="RefSeq" id="WP_076489553.1">
    <property type="nucleotide sequence ID" value="NZ_FTMS01000016.1"/>
</dbReference>
<keyword evidence="5" id="KW-1185">Reference proteome</keyword>
<dbReference type="PROSITE" id="PS50293">
    <property type="entry name" value="TPR_REGION"/>
    <property type="match status" value="1"/>
</dbReference>
<dbReference type="SMART" id="SM00028">
    <property type="entry name" value="TPR"/>
    <property type="match status" value="4"/>
</dbReference>
<keyword evidence="2 3" id="KW-0802">TPR repeat</keyword>
<gene>
    <name evidence="4" type="ORF">SAMN05920897_11677</name>
</gene>
<accession>A0A1N6W4E8</accession>
<evidence type="ECO:0000256" key="1">
    <source>
        <dbReference type="ARBA" id="ARBA00022737"/>
    </source>
</evidence>
<dbReference type="SUPFAM" id="SSF48452">
    <property type="entry name" value="TPR-like"/>
    <property type="match status" value="1"/>
</dbReference>
<dbReference type="PANTHER" id="PTHR12558:SF47">
    <property type="entry name" value="LIPOPOLYSACCHARIDE ASSEMBLY PROTEIN B"/>
    <property type="match status" value="1"/>
</dbReference>
<dbReference type="AlphaFoldDB" id="A0A1N6W4E8"/>
<keyword evidence="1" id="KW-0677">Repeat</keyword>
<dbReference type="Pfam" id="PF13414">
    <property type="entry name" value="TPR_11"/>
    <property type="match status" value="1"/>
</dbReference>
<dbReference type="Gene3D" id="1.25.40.10">
    <property type="entry name" value="Tetratricopeptide repeat domain"/>
    <property type="match status" value="3"/>
</dbReference>